<dbReference type="InterPro" id="IPR013766">
    <property type="entry name" value="Thioredoxin_domain"/>
</dbReference>
<dbReference type="PROSITE" id="PS51354">
    <property type="entry name" value="GLUTAREDOXIN_2"/>
    <property type="match status" value="1"/>
</dbReference>
<dbReference type="InterPro" id="IPR036249">
    <property type="entry name" value="Thioredoxin-like_sf"/>
</dbReference>
<keyword evidence="1 2" id="KW-0732">Signal</keyword>
<keyword evidence="5" id="KW-1185">Reference proteome</keyword>
<reference evidence="4" key="2">
    <citation type="journal article" date="2020" name="Microorganisms">
        <title>Osmotic Adaptation and Compatible Solute Biosynthesis of Phototrophic Bacteria as Revealed from Genome Analyses.</title>
        <authorList>
            <person name="Imhoff J.F."/>
            <person name="Rahn T."/>
            <person name="Kunzel S."/>
            <person name="Keller A."/>
            <person name="Neulinger S.C."/>
        </authorList>
    </citation>
    <scope>NUCLEOTIDE SEQUENCE</scope>
    <source>
        <strain evidence="4">IM 151</strain>
    </source>
</reference>
<dbReference type="SUPFAM" id="SSF52833">
    <property type="entry name" value="Thioredoxin-like"/>
    <property type="match status" value="1"/>
</dbReference>
<dbReference type="PANTHER" id="PTHR15337:SF11">
    <property type="entry name" value="THIOREDOXIN DOMAIN-CONTAINING PROTEIN"/>
    <property type="match status" value="1"/>
</dbReference>
<accession>A0ABS1DNV7</accession>
<gene>
    <name evidence="4" type="ORF">CKO43_02435</name>
</gene>
<evidence type="ECO:0000256" key="2">
    <source>
        <dbReference type="SAM" id="SignalP"/>
    </source>
</evidence>
<evidence type="ECO:0000259" key="3">
    <source>
        <dbReference type="PROSITE" id="PS51352"/>
    </source>
</evidence>
<dbReference type="Pfam" id="PF13098">
    <property type="entry name" value="Thioredoxin_2"/>
    <property type="match status" value="1"/>
</dbReference>
<evidence type="ECO:0000256" key="1">
    <source>
        <dbReference type="ARBA" id="ARBA00022729"/>
    </source>
</evidence>
<comment type="caution">
    <text evidence="4">The sequence shown here is derived from an EMBL/GenBank/DDBJ whole genome shotgun (WGS) entry which is preliminary data.</text>
</comment>
<feature type="chain" id="PRO_5047131786" evidence="2">
    <location>
        <begin position="23"/>
        <end position="519"/>
    </location>
</feature>
<proteinExistence type="predicted"/>
<dbReference type="PROSITE" id="PS51352">
    <property type="entry name" value="THIOREDOXIN_2"/>
    <property type="match status" value="1"/>
</dbReference>
<dbReference type="EMBL" id="NRRU01000005">
    <property type="protein sequence ID" value="MBK1711636.1"/>
    <property type="molecule type" value="Genomic_DNA"/>
</dbReference>
<dbReference type="GO" id="GO:0016853">
    <property type="term" value="F:isomerase activity"/>
    <property type="evidence" value="ECO:0007669"/>
    <property type="project" value="UniProtKB-KW"/>
</dbReference>
<sequence>MKHALAACCLAVCLVGAGPAAAAPGLPSKNVAWVPAAADADVDRAFVRARAENKPVLLYWGATWCPPCNQLKATLFNRQDFAVQARNFVAVHVDGDRPGAQKLGKRFGVSAYPTLVLFAPDGHEITRLPGEAEPEQVLALLQQALAGGRPVKALVADALAGRTLAANEWRALAFYAWDVDDGRVVALSERAALLARLAAAAPAADDETTTRLWLKALVADEGKGAVKADAALRERVRRVAADPALARRHADVFVWSAADLVRALADGQAPERSPLVPLFDAALQKLAADASLSRADRQGALGSRVELARLAVPEDAVKVELAPALLQLVREQAARDEREISDGYERQAVITGDAHLLARAGLWAESDALLKANLTKSHSPYYLMSQLGGNARKLGRTDDALGWYRQAFEKSEGPATRLQWGGGYVAALIELAPQDGARIEKTAAQLLDEAGRDAGAFQGRSVRSLQRLGAKLAAWNQGGRHAAALKRLQARLDGVCRKVDAADGARETCRTLLQPRAAG</sequence>
<reference evidence="4" key="1">
    <citation type="submission" date="2017-08" db="EMBL/GenBank/DDBJ databases">
        <authorList>
            <person name="Imhoff J.F."/>
            <person name="Rahn T."/>
            <person name="Kuenzel S."/>
            <person name="Neulinger S.C."/>
        </authorList>
    </citation>
    <scope>NUCLEOTIDE SEQUENCE</scope>
    <source>
        <strain evidence="4">IM 151</strain>
    </source>
</reference>
<keyword evidence="4" id="KW-0413">Isomerase</keyword>
<evidence type="ECO:0000313" key="5">
    <source>
        <dbReference type="Proteomes" id="UP001041814"/>
    </source>
</evidence>
<organism evidence="4 5">
    <name type="scientific">Rubrivivax gelatinosus</name>
    <name type="common">Rhodocyclus gelatinosus</name>
    <name type="synonym">Rhodopseudomonas gelatinosa</name>
    <dbReference type="NCBI Taxonomy" id="28068"/>
    <lineage>
        <taxon>Bacteria</taxon>
        <taxon>Pseudomonadati</taxon>
        <taxon>Pseudomonadota</taxon>
        <taxon>Betaproteobacteria</taxon>
        <taxon>Burkholderiales</taxon>
        <taxon>Sphaerotilaceae</taxon>
        <taxon>Rubrivivax</taxon>
    </lineage>
</organism>
<dbReference type="Gene3D" id="3.40.30.10">
    <property type="entry name" value="Glutaredoxin"/>
    <property type="match status" value="1"/>
</dbReference>
<protein>
    <submittedName>
        <fullName evidence="4">Disulfide isomerase</fullName>
    </submittedName>
</protein>
<dbReference type="InterPro" id="IPR012336">
    <property type="entry name" value="Thioredoxin-like_fold"/>
</dbReference>
<dbReference type="Proteomes" id="UP001041814">
    <property type="component" value="Unassembled WGS sequence"/>
</dbReference>
<dbReference type="PANTHER" id="PTHR15337">
    <property type="entry name" value="ANTERIOR GRADIENT PROTEIN-RELATED"/>
    <property type="match status" value="1"/>
</dbReference>
<dbReference type="RefSeq" id="WP_200377728.1">
    <property type="nucleotide sequence ID" value="NZ_NRRU01000005.1"/>
</dbReference>
<feature type="signal peptide" evidence="2">
    <location>
        <begin position="1"/>
        <end position="22"/>
    </location>
</feature>
<evidence type="ECO:0000313" key="4">
    <source>
        <dbReference type="EMBL" id="MBK1711636.1"/>
    </source>
</evidence>
<feature type="domain" description="Thioredoxin" evidence="3">
    <location>
        <begin position="22"/>
        <end position="146"/>
    </location>
</feature>
<dbReference type="InterPro" id="IPR051099">
    <property type="entry name" value="AGR/TXD"/>
</dbReference>
<name>A0ABS1DNV7_RUBGE</name>